<sequence>MKQIEDFTISEFFFDIPLYTTIKITDKNISIFEDILLFRKEQISFEGYNPLEKVDSTFIIEKEFKDKLASHTFNLSESYKDPIKIFWETGGYRTINVKCKRYNNIFTFSIFYNAEKRLLLKIGQYPSIADFHIYEIKQYDKLLSKDVLKEFTKAIGLAANGVGIGSFVYLRRIFENLILESFEEAKQEGKVEEETFSRSRMDEKIELLEDYLPSFLVENKSIYSILSKGIHELDENTCLEYFETMKLGIEIILDQKLEKKKQKEKEEEAKKRIAQLNGKLK</sequence>
<feature type="coiled-coil region" evidence="1">
    <location>
        <begin position="252"/>
        <end position="279"/>
    </location>
</feature>
<reference evidence="2 3" key="1">
    <citation type="journal article" date="2009" name="Stand. Genomic Sci.">
        <title>Complete genome sequence of Capnocytophaga ochracea type strain (VPI 2845).</title>
        <authorList>
            <person name="Mavrommatis K."/>
            <person name="Gronow S."/>
            <person name="Saunders E."/>
            <person name="Land M."/>
            <person name="Lapidus A."/>
            <person name="Copeland A."/>
            <person name="Glavina Del Rio T."/>
            <person name="Nolan M."/>
            <person name="Lucas S."/>
            <person name="Chen F."/>
            <person name="Tice H."/>
            <person name="Cheng J.F."/>
            <person name="Bruce D."/>
            <person name="Goodwin L."/>
            <person name="Pitluck S."/>
            <person name="Pati A."/>
            <person name="Ivanova N."/>
            <person name="Chen A."/>
            <person name="Palaniappan K."/>
            <person name="Chain P."/>
            <person name="Hauser L."/>
            <person name="Chang Y.J."/>
            <person name="Jeffries C.D."/>
            <person name="Brettin T."/>
            <person name="Detter J.C."/>
            <person name="Han C."/>
            <person name="Bristow J."/>
            <person name="Goker M."/>
            <person name="Rohde M."/>
            <person name="Eisen J.A."/>
            <person name="Markowitz V."/>
            <person name="Kyrpides N.C."/>
            <person name="Klenk H.P."/>
            <person name="Hugenholtz P."/>
        </authorList>
    </citation>
    <scope>NUCLEOTIDE SEQUENCE [LARGE SCALE GENOMIC DNA]</scope>
    <source>
        <strain evidence="3">ATCC 27872 / DSM 7271 / JCM 12966 / VPI 2845</strain>
    </source>
</reference>
<dbReference type="RefSeq" id="WP_015783051.1">
    <property type="nucleotide sequence ID" value="NC_013162.1"/>
</dbReference>
<name>C7M3J7_CAPOD</name>
<gene>
    <name evidence="2" type="ordered locus">Coch_2079</name>
</gene>
<organism evidence="2 3">
    <name type="scientific">Capnocytophaga ochracea (strain ATCC 27872 / DSM 7271 / CCUG 9716 / JCM 12966 / NCTC 12371 / SS31 / VPI 2845)</name>
    <name type="common">Bacteroides ochraceus</name>
    <dbReference type="NCBI Taxonomy" id="521097"/>
    <lineage>
        <taxon>Bacteria</taxon>
        <taxon>Pseudomonadati</taxon>
        <taxon>Bacteroidota</taxon>
        <taxon>Flavobacteriia</taxon>
        <taxon>Flavobacteriales</taxon>
        <taxon>Flavobacteriaceae</taxon>
        <taxon>Capnocytophaga</taxon>
    </lineage>
</organism>
<dbReference type="GeneID" id="29675119"/>
<protein>
    <submittedName>
        <fullName evidence="2">Uncharacterized protein</fullName>
    </submittedName>
</protein>
<dbReference type="KEGG" id="coc:Coch_2079"/>
<dbReference type="eggNOG" id="ENOG5031H61">
    <property type="taxonomic scope" value="Bacteria"/>
</dbReference>
<evidence type="ECO:0000313" key="3">
    <source>
        <dbReference type="Proteomes" id="UP000006650"/>
    </source>
</evidence>
<keyword evidence="1" id="KW-0175">Coiled coil</keyword>
<dbReference type="AlphaFoldDB" id="C7M3J7"/>
<evidence type="ECO:0000313" key="2">
    <source>
        <dbReference type="EMBL" id="ACU93623.1"/>
    </source>
</evidence>
<keyword evidence="3" id="KW-1185">Reference proteome</keyword>
<dbReference type="Proteomes" id="UP000006650">
    <property type="component" value="Chromosome"/>
</dbReference>
<proteinExistence type="predicted"/>
<dbReference type="EMBL" id="CP001632">
    <property type="protein sequence ID" value="ACU93623.1"/>
    <property type="molecule type" value="Genomic_DNA"/>
</dbReference>
<dbReference type="HOGENOM" id="CLU_070563_0_0_10"/>
<dbReference type="STRING" id="521097.Coch_2079"/>
<accession>C7M3J7</accession>
<evidence type="ECO:0000256" key="1">
    <source>
        <dbReference type="SAM" id="Coils"/>
    </source>
</evidence>